<reference evidence="19" key="1">
    <citation type="submission" date="2017-02" db="UniProtKB">
        <authorList>
            <consortium name="WormBaseParasite"/>
        </authorList>
    </citation>
    <scope>IDENTIFICATION</scope>
</reference>
<dbReference type="CDD" id="cd18791">
    <property type="entry name" value="SF2_C_RHA"/>
    <property type="match status" value="1"/>
</dbReference>
<dbReference type="EC" id="2.7.7.9" evidence="3"/>
<evidence type="ECO:0000313" key="19">
    <source>
        <dbReference type="WBParaSite" id="SMUV_0000776101-mRNA-1"/>
    </source>
</evidence>
<dbReference type="GO" id="GO:0003983">
    <property type="term" value="F:UTP:glucose-1-phosphate uridylyltransferase activity"/>
    <property type="evidence" value="ECO:0007669"/>
    <property type="project" value="UniProtKB-EC"/>
</dbReference>
<dbReference type="Proteomes" id="UP000046393">
    <property type="component" value="Unplaced"/>
</dbReference>
<dbReference type="UniPathway" id="UPA00164"/>
<dbReference type="GO" id="GO:0006011">
    <property type="term" value="P:UDP-alpha-D-glucose metabolic process"/>
    <property type="evidence" value="ECO:0007669"/>
    <property type="project" value="InterPro"/>
</dbReference>
<comment type="catalytic activity">
    <reaction evidence="15">
        <text>ATP + H2O = ADP + phosphate + H(+)</text>
        <dbReference type="Rhea" id="RHEA:13065"/>
        <dbReference type="ChEBI" id="CHEBI:15377"/>
        <dbReference type="ChEBI" id="CHEBI:15378"/>
        <dbReference type="ChEBI" id="CHEBI:30616"/>
        <dbReference type="ChEBI" id="CHEBI:43474"/>
        <dbReference type="ChEBI" id="CHEBI:456216"/>
        <dbReference type="EC" id="3.6.4.13"/>
    </reaction>
</comment>
<dbReference type="Gene3D" id="3.40.50.300">
    <property type="entry name" value="P-loop containing nucleotide triphosphate hydrolases"/>
    <property type="match status" value="2"/>
</dbReference>
<evidence type="ECO:0000256" key="5">
    <source>
        <dbReference type="ARBA" id="ARBA00019048"/>
    </source>
</evidence>
<evidence type="ECO:0000256" key="4">
    <source>
        <dbReference type="ARBA" id="ARBA00012552"/>
    </source>
</evidence>
<dbReference type="FunFam" id="2.160.10.10:FF:000001">
    <property type="entry name" value="UTP--glucose-1-phosphate uridylyltransferase"/>
    <property type="match status" value="1"/>
</dbReference>
<evidence type="ECO:0000256" key="8">
    <source>
        <dbReference type="ARBA" id="ARBA00022741"/>
    </source>
</evidence>
<dbReference type="GO" id="GO:0005730">
    <property type="term" value="C:nucleolus"/>
    <property type="evidence" value="ECO:0007669"/>
    <property type="project" value="TreeGrafter"/>
</dbReference>
<dbReference type="Pfam" id="PF00270">
    <property type="entry name" value="DEAD"/>
    <property type="match status" value="1"/>
</dbReference>
<dbReference type="WBParaSite" id="SMUV_0000776101-mRNA-1">
    <property type="protein sequence ID" value="SMUV_0000776101-mRNA-1"/>
    <property type="gene ID" value="SMUV_0000776101"/>
</dbReference>
<dbReference type="Gene3D" id="1.20.120.1080">
    <property type="match status" value="1"/>
</dbReference>
<dbReference type="InterPro" id="IPR002618">
    <property type="entry name" value="UDPGP_fam"/>
</dbReference>
<keyword evidence="8" id="KW-0547">Nucleotide-binding</keyword>
<dbReference type="InterPro" id="IPR007502">
    <property type="entry name" value="Helicase-assoc_dom"/>
</dbReference>
<dbReference type="Pfam" id="PF21010">
    <property type="entry name" value="HA2_C"/>
    <property type="match status" value="1"/>
</dbReference>
<dbReference type="InterPro" id="IPR016267">
    <property type="entry name" value="UDPGP_trans"/>
</dbReference>
<dbReference type="PROSITE" id="PS51192">
    <property type="entry name" value="HELICASE_ATP_BIND_1"/>
    <property type="match status" value="1"/>
</dbReference>
<dbReference type="CDD" id="cd00897">
    <property type="entry name" value="UGPase_euk"/>
    <property type="match status" value="1"/>
</dbReference>
<evidence type="ECO:0000256" key="14">
    <source>
        <dbReference type="ARBA" id="ARBA00047432"/>
    </source>
</evidence>
<dbReference type="Gene3D" id="3.90.550.10">
    <property type="entry name" value="Spore Coat Polysaccharide Biosynthesis Protein SpsA, Chain A"/>
    <property type="match status" value="1"/>
</dbReference>
<dbReference type="Gene3D" id="2.160.10.10">
    <property type="entry name" value="Hexapeptide repeat proteins"/>
    <property type="match status" value="1"/>
</dbReference>
<dbReference type="InterPro" id="IPR027417">
    <property type="entry name" value="P-loop_NTPase"/>
</dbReference>
<evidence type="ECO:0000256" key="13">
    <source>
        <dbReference type="ARBA" id="ARBA00031959"/>
    </source>
</evidence>
<dbReference type="Pfam" id="PF01704">
    <property type="entry name" value="UDPGP"/>
    <property type="match status" value="1"/>
</dbReference>
<keyword evidence="9" id="KW-0378">Hydrolase</keyword>
<dbReference type="STRING" id="451379.A0A0N5ASJ3"/>
<protein>
    <recommendedName>
        <fullName evidence="5">UTP--glucose-1-phosphate uridylyltransferase</fullName>
        <ecNumber evidence="3">2.7.7.9</ecNumber>
        <ecNumber evidence="4">3.6.4.13</ecNumber>
    </recommendedName>
    <alternativeName>
        <fullName evidence="13">UDP-glucose pyrophosphorylase</fullName>
    </alternativeName>
</protein>
<dbReference type="Pfam" id="PF00271">
    <property type="entry name" value="Helicase_C"/>
    <property type="match status" value="1"/>
</dbReference>
<proteinExistence type="inferred from homology"/>
<sequence length="1161" mass="131264">MRNEREVCYDMKLENLESQNKSSSATATAVKRRSSFDFNASFRAAKKKNKVFWPSLPVNEVRQQLADAIRSNPITIVVGETGSGKSTQIPKICYEENLHGTGLIAVTQPRRVAAITLAKRVSEEMSSDLGEKVAYKVRFENTESCSTGIVYGTDGILLREAIYDSLLSRYSIIIVDEAHERSLHTDILLSILKLCFEQRKNSSNPLKLLIMSATLECDLFSTYFFDAPVYGIQGRNFPVELFYGNTIDPKTDDYVFVALSTLMQLHQQEPLSSGVLIFLTGQDEIEIACKKALEASRLLNKELVVFPLYAALSPDAQMKVFEPFNSANARKVVISTNIAETSVTIPGIRIVIDSGKVKIRTFMSDRRIDVIRLEDISRASAMQRAGRAGREAPGKCYRLYSEKHYNSLEKAVVPEILRSNLATVLLELYRIGMVRINRLNLISMPPKESFDFALYQLRCLDALMDPDERGRIRLTDVGTRLAAFPVDPNYARVLVEASRLDCLEEALTVVAFMSADCIFLTSSLDRDSSQTVHQRFYCPEGDHCTMLKVYKGYRLARKERKTREWCASNLIHDRVLSTIFKIRRQLREICNKERLNLRSCGTDLIRLRKALASGLFMNACEYDRSTDSYKLVTSSTADIKIHPSSCLARSRPTAFVFSELVRTSELYARDITVIELDWVRKILNEKKKHSVICSLTEQHSLLIIGVPESFLCFQKSGYDTDVFLKLYHQFITEPATIDWSKMRPLTEAHEIDYSSLPELNAGEDQQVLQRLCVVKLNGGLGTTMGCAGPKSLITIRNGLTFLDIAIRQNEVLNKKYSSQVPLLLMNSFNTEQATKEYLEKNGKNVRSFVQSKCPRICKETHVPVLFLNGCSEAEQWYPPGHGNIFQAMSFCGLLDEMINSGREICFISNIDNTGATTDSRIAKFMLDSKIDYAMECTQKTIADTKGGTLIEINGGIMHLEIPQVPPENVEEFCSLRTFKMFNTNNIWVNLKSVKACLSQMKMEIIVNHKKLSNGKPIIQLETSVGGAIRNFDKVFSIKVPRSRFLPVKKTQDLLAIMSDVYEMDLDYNVKLKPNRPIACQPTIKLSKQFCSMAEFQRRFASIPHIMDLIRLTVDGDVTFGEDVVLKGDVIIIADEGERLEIPSKSFIENKIVKGRLRFKDN</sequence>
<dbReference type="Pfam" id="PF07717">
    <property type="entry name" value="OB_NTP_bind"/>
    <property type="match status" value="1"/>
</dbReference>
<name>A0A0N5ASJ3_9BILA</name>
<dbReference type="SUPFAM" id="SSF52540">
    <property type="entry name" value="P-loop containing nucleoside triphosphate hydrolases"/>
    <property type="match status" value="1"/>
</dbReference>
<evidence type="ECO:0000256" key="9">
    <source>
        <dbReference type="ARBA" id="ARBA00022801"/>
    </source>
</evidence>
<evidence type="ECO:0000256" key="3">
    <source>
        <dbReference type="ARBA" id="ARBA00012415"/>
    </source>
</evidence>
<comment type="similarity">
    <text evidence="1">Belongs to the UDPGP type 1 family.</text>
</comment>
<accession>A0A0N5ASJ3</accession>
<dbReference type="InterPro" id="IPR029044">
    <property type="entry name" value="Nucleotide-diphossugar_trans"/>
</dbReference>
<dbReference type="GO" id="GO:0005524">
    <property type="term" value="F:ATP binding"/>
    <property type="evidence" value="ECO:0007669"/>
    <property type="project" value="UniProtKB-KW"/>
</dbReference>
<dbReference type="GO" id="GO:0003724">
    <property type="term" value="F:RNA helicase activity"/>
    <property type="evidence" value="ECO:0007669"/>
    <property type="project" value="UniProtKB-EC"/>
</dbReference>
<dbReference type="EC" id="3.6.4.13" evidence="4"/>
<evidence type="ECO:0000313" key="18">
    <source>
        <dbReference type="Proteomes" id="UP000046393"/>
    </source>
</evidence>
<dbReference type="PANTHER" id="PTHR18934">
    <property type="entry name" value="ATP-DEPENDENT RNA HELICASE"/>
    <property type="match status" value="1"/>
</dbReference>
<evidence type="ECO:0000259" key="16">
    <source>
        <dbReference type="PROSITE" id="PS51192"/>
    </source>
</evidence>
<feature type="domain" description="Helicase C-terminal" evidence="17">
    <location>
        <begin position="258"/>
        <end position="432"/>
    </location>
</feature>
<dbReference type="InterPro" id="IPR014001">
    <property type="entry name" value="Helicase_ATP-bd"/>
</dbReference>
<dbReference type="GO" id="GO:0005978">
    <property type="term" value="P:glycogen biosynthetic process"/>
    <property type="evidence" value="ECO:0007669"/>
    <property type="project" value="UniProtKB-UniPathway"/>
</dbReference>
<dbReference type="PROSITE" id="PS00690">
    <property type="entry name" value="DEAH_ATP_HELICASE"/>
    <property type="match status" value="1"/>
</dbReference>
<dbReference type="SMART" id="SM00490">
    <property type="entry name" value="HELICc"/>
    <property type="match status" value="1"/>
</dbReference>
<evidence type="ECO:0000259" key="17">
    <source>
        <dbReference type="PROSITE" id="PS51194"/>
    </source>
</evidence>
<evidence type="ECO:0000256" key="1">
    <source>
        <dbReference type="ARBA" id="ARBA00010401"/>
    </source>
</evidence>
<comment type="function">
    <text evidence="12">UTP--glucose-1-phosphate uridylyltransferase catalyzing the conversion of glucose-1-phosphate into UDP-glucose, a crucial precursor for the production of glycogen.</text>
</comment>
<dbReference type="SMART" id="SM00487">
    <property type="entry name" value="DEXDc"/>
    <property type="match status" value="1"/>
</dbReference>
<dbReference type="InterPro" id="IPR002464">
    <property type="entry name" value="DNA/RNA_helicase_DEAH_CS"/>
</dbReference>
<dbReference type="GO" id="GO:0045943">
    <property type="term" value="P:positive regulation of transcription by RNA polymerase I"/>
    <property type="evidence" value="ECO:0007669"/>
    <property type="project" value="TreeGrafter"/>
</dbReference>
<evidence type="ECO:0000256" key="15">
    <source>
        <dbReference type="ARBA" id="ARBA00047984"/>
    </source>
</evidence>
<evidence type="ECO:0000256" key="11">
    <source>
        <dbReference type="ARBA" id="ARBA00022840"/>
    </source>
</evidence>
<evidence type="ECO:0000256" key="6">
    <source>
        <dbReference type="ARBA" id="ARBA00022679"/>
    </source>
</evidence>
<dbReference type="InterPro" id="IPR001650">
    <property type="entry name" value="Helicase_C-like"/>
</dbReference>
<organism evidence="18 19">
    <name type="scientific">Syphacia muris</name>
    <dbReference type="NCBI Taxonomy" id="451379"/>
    <lineage>
        <taxon>Eukaryota</taxon>
        <taxon>Metazoa</taxon>
        <taxon>Ecdysozoa</taxon>
        <taxon>Nematoda</taxon>
        <taxon>Chromadorea</taxon>
        <taxon>Rhabditida</taxon>
        <taxon>Spirurina</taxon>
        <taxon>Oxyuridomorpha</taxon>
        <taxon>Oxyuroidea</taxon>
        <taxon>Oxyuridae</taxon>
        <taxon>Syphacia</taxon>
    </lineage>
</organism>
<keyword evidence="7" id="KW-0548">Nucleotidyltransferase</keyword>
<evidence type="ECO:0000256" key="12">
    <source>
        <dbReference type="ARBA" id="ARBA00023579"/>
    </source>
</evidence>
<dbReference type="AlphaFoldDB" id="A0A0N5ASJ3"/>
<dbReference type="GO" id="GO:0016787">
    <property type="term" value="F:hydrolase activity"/>
    <property type="evidence" value="ECO:0007669"/>
    <property type="project" value="UniProtKB-KW"/>
</dbReference>
<dbReference type="GO" id="GO:0003725">
    <property type="term" value="F:double-stranded RNA binding"/>
    <property type="evidence" value="ECO:0007669"/>
    <property type="project" value="TreeGrafter"/>
</dbReference>
<dbReference type="SUPFAM" id="SSF53448">
    <property type="entry name" value="Nucleotide-diphospho-sugar transferases"/>
    <property type="match status" value="1"/>
</dbReference>
<keyword evidence="18" id="KW-1185">Reference proteome</keyword>
<dbReference type="PROSITE" id="PS51194">
    <property type="entry name" value="HELICASE_CTER"/>
    <property type="match status" value="1"/>
</dbReference>
<evidence type="ECO:0000256" key="10">
    <source>
        <dbReference type="ARBA" id="ARBA00022806"/>
    </source>
</evidence>
<dbReference type="FunFam" id="3.90.550.10:FF:000002">
    <property type="entry name" value="UTP--glucose-1-phosphate uridylyltransferase"/>
    <property type="match status" value="1"/>
</dbReference>
<comment type="catalytic activity">
    <reaction evidence="14">
        <text>alpha-D-glucose 1-phosphate + UTP + H(+) = UDP-alpha-D-glucose + diphosphate</text>
        <dbReference type="Rhea" id="RHEA:19889"/>
        <dbReference type="ChEBI" id="CHEBI:15378"/>
        <dbReference type="ChEBI" id="CHEBI:33019"/>
        <dbReference type="ChEBI" id="CHEBI:46398"/>
        <dbReference type="ChEBI" id="CHEBI:58601"/>
        <dbReference type="ChEBI" id="CHEBI:58885"/>
        <dbReference type="EC" id="2.7.7.9"/>
    </reaction>
    <physiologicalReaction direction="left-to-right" evidence="14">
        <dbReference type="Rhea" id="RHEA:19890"/>
    </physiologicalReaction>
</comment>
<comment type="subunit">
    <text evidence="2">Homooctamer.</text>
</comment>
<dbReference type="SMART" id="SM00847">
    <property type="entry name" value="HA2"/>
    <property type="match status" value="1"/>
</dbReference>
<dbReference type="InterPro" id="IPR011709">
    <property type="entry name" value="DEAD-box_helicase_OB_fold"/>
</dbReference>
<dbReference type="InterPro" id="IPR011545">
    <property type="entry name" value="DEAD/DEAH_box_helicase_dom"/>
</dbReference>
<evidence type="ECO:0000256" key="2">
    <source>
        <dbReference type="ARBA" id="ARBA00011823"/>
    </source>
</evidence>
<keyword evidence="11" id="KW-0067">ATP-binding</keyword>
<keyword evidence="6" id="KW-0808">Transferase</keyword>
<feature type="domain" description="Helicase ATP-binding" evidence="16">
    <location>
        <begin position="66"/>
        <end position="233"/>
    </location>
</feature>
<evidence type="ECO:0000256" key="7">
    <source>
        <dbReference type="ARBA" id="ARBA00022695"/>
    </source>
</evidence>
<dbReference type="PANTHER" id="PTHR18934:SF118">
    <property type="entry name" value="ATP-DEPENDENT RNA HELICASE DHX33"/>
    <property type="match status" value="1"/>
</dbReference>
<keyword evidence="10" id="KW-0347">Helicase</keyword>